<dbReference type="Gene3D" id="3.40.50.720">
    <property type="entry name" value="NAD(P)-binding Rossmann-like Domain"/>
    <property type="match status" value="1"/>
</dbReference>
<dbReference type="KEGG" id="pmet:G4Y79_10875"/>
<evidence type="ECO:0000256" key="2">
    <source>
        <dbReference type="ARBA" id="ARBA00023002"/>
    </source>
</evidence>
<comment type="similarity">
    <text evidence="1">Belongs to the prephenate/arogenate dehydrogenase family.</text>
</comment>
<dbReference type="Gene3D" id="1.10.3660.10">
    <property type="entry name" value="6-phosphogluconate dehydrogenase C-terminal like domain"/>
    <property type="match status" value="1"/>
</dbReference>
<dbReference type="RefSeq" id="WP_195172907.1">
    <property type="nucleotide sequence ID" value="NZ_CP062983.1"/>
</dbReference>
<evidence type="ECO:0000313" key="5">
    <source>
        <dbReference type="Proteomes" id="UP000594468"/>
    </source>
</evidence>
<organism evidence="4 5">
    <name type="scientific">Phototrophicus methaneseepsis</name>
    <dbReference type="NCBI Taxonomy" id="2710758"/>
    <lineage>
        <taxon>Bacteria</taxon>
        <taxon>Bacillati</taxon>
        <taxon>Chloroflexota</taxon>
        <taxon>Candidatus Thermofontia</taxon>
        <taxon>Phototrophicales</taxon>
        <taxon>Phototrophicaceae</taxon>
        <taxon>Phototrophicus</taxon>
    </lineage>
</organism>
<dbReference type="SUPFAM" id="SSF51735">
    <property type="entry name" value="NAD(P)-binding Rossmann-fold domains"/>
    <property type="match status" value="1"/>
</dbReference>
<dbReference type="InterPro" id="IPR036291">
    <property type="entry name" value="NAD(P)-bd_dom_sf"/>
</dbReference>
<dbReference type="Proteomes" id="UP000594468">
    <property type="component" value="Chromosome"/>
</dbReference>
<reference evidence="4 5" key="1">
    <citation type="submission" date="2020-02" db="EMBL/GenBank/DDBJ databases">
        <authorList>
            <person name="Zheng R.K."/>
            <person name="Sun C.M."/>
        </authorList>
    </citation>
    <scope>NUCLEOTIDE SEQUENCE [LARGE SCALE GENOMIC DNA]</scope>
    <source>
        <strain evidence="5">rifampicinis</strain>
    </source>
</reference>
<dbReference type="InterPro" id="IPR003099">
    <property type="entry name" value="Prephen_DH"/>
</dbReference>
<dbReference type="AlphaFoldDB" id="A0A7S8EDI6"/>
<gene>
    <name evidence="4" type="ORF">G4Y79_10875</name>
</gene>
<dbReference type="PROSITE" id="PS51176">
    <property type="entry name" value="PDH_ADH"/>
    <property type="match status" value="1"/>
</dbReference>
<dbReference type="SUPFAM" id="SSF48179">
    <property type="entry name" value="6-phosphogluconate dehydrogenase C-terminal domain-like"/>
    <property type="match status" value="1"/>
</dbReference>
<evidence type="ECO:0000256" key="1">
    <source>
        <dbReference type="ARBA" id="ARBA00007964"/>
    </source>
</evidence>
<name>A0A7S8EDI6_9CHLR</name>
<dbReference type="PANTHER" id="PTHR21363:SF0">
    <property type="entry name" value="PREPHENATE DEHYDROGENASE [NADP(+)]"/>
    <property type="match status" value="1"/>
</dbReference>
<keyword evidence="5" id="KW-1185">Reference proteome</keyword>
<dbReference type="EMBL" id="CP062983">
    <property type="protein sequence ID" value="QPC84844.1"/>
    <property type="molecule type" value="Genomic_DNA"/>
</dbReference>
<dbReference type="PANTHER" id="PTHR21363">
    <property type="entry name" value="PREPHENATE DEHYDROGENASE"/>
    <property type="match status" value="1"/>
</dbReference>
<proteinExistence type="inferred from homology"/>
<dbReference type="GO" id="GO:0070403">
    <property type="term" value="F:NAD+ binding"/>
    <property type="evidence" value="ECO:0007669"/>
    <property type="project" value="InterPro"/>
</dbReference>
<dbReference type="GO" id="GO:0004665">
    <property type="term" value="F:prephenate dehydrogenase (NADP+) activity"/>
    <property type="evidence" value="ECO:0007669"/>
    <property type="project" value="InterPro"/>
</dbReference>
<dbReference type="GO" id="GO:0008977">
    <property type="term" value="F:prephenate dehydrogenase (NAD+) activity"/>
    <property type="evidence" value="ECO:0007669"/>
    <property type="project" value="InterPro"/>
</dbReference>
<dbReference type="Pfam" id="PF20463">
    <property type="entry name" value="PDH_C"/>
    <property type="match status" value="1"/>
</dbReference>
<dbReference type="InterPro" id="IPR046825">
    <property type="entry name" value="PDH_C"/>
</dbReference>
<dbReference type="InterPro" id="IPR046826">
    <property type="entry name" value="PDH_N"/>
</dbReference>
<accession>A0A7S8EDI6</accession>
<sequence length="340" mass="37376">MASLKVTFVGLNRVTGSMGLALKRYMKKGGKHAFQIIGHDYDTSKEKDAQKMGAIDHGEHDLARAVADADLIVLAVSYEDIEETLKLLSNILRDGAVILDTAPLKQPSLGLSQQHLGEEHHLVGITPIVNPRYIFEGSDSLDNATEDLFDDSAILLSPAANCIKAAVDLAFNFAGILGSKPRFLDPLEHDAILGLTEGLPRLLGMALFQTLLQHPSWVDMQWFTNPGFGVLTQPLFDTHPDALRDEFAQNADTLVRGIDQLITVLQAYRTLLAEGDTETLEGAVVSSSEQYEKWINQRYKANWDEAAKIPDVDRGQNIMSSLFGTAITKRFSGDKDDKNS</sequence>
<dbReference type="InterPro" id="IPR008927">
    <property type="entry name" value="6-PGluconate_DH-like_C_sf"/>
</dbReference>
<protein>
    <submittedName>
        <fullName evidence="4">Prephenate dehydrogenase</fullName>
    </submittedName>
</protein>
<dbReference type="GO" id="GO:0006571">
    <property type="term" value="P:tyrosine biosynthetic process"/>
    <property type="evidence" value="ECO:0007669"/>
    <property type="project" value="InterPro"/>
</dbReference>
<dbReference type="Pfam" id="PF02153">
    <property type="entry name" value="PDH_N"/>
    <property type="match status" value="1"/>
</dbReference>
<feature type="domain" description="Prephenate/arogenate dehydrogenase" evidence="3">
    <location>
        <begin position="4"/>
        <end position="302"/>
    </location>
</feature>
<keyword evidence="2" id="KW-0560">Oxidoreductase</keyword>
<dbReference type="InterPro" id="IPR050812">
    <property type="entry name" value="Preph/Arog_dehydrog"/>
</dbReference>
<evidence type="ECO:0000313" key="4">
    <source>
        <dbReference type="EMBL" id="QPC84844.1"/>
    </source>
</evidence>
<evidence type="ECO:0000259" key="3">
    <source>
        <dbReference type="PROSITE" id="PS51176"/>
    </source>
</evidence>